<protein>
    <submittedName>
        <fullName evidence="1">Uncharacterized protein</fullName>
    </submittedName>
</protein>
<name>A0A2P5A8T0_TREOI</name>
<reference evidence="2" key="1">
    <citation type="submission" date="2016-06" db="EMBL/GenBank/DDBJ databases">
        <title>Parallel loss of symbiosis genes in relatives of nitrogen-fixing non-legume Parasponia.</title>
        <authorList>
            <person name="Van Velzen R."/>
            <person name="Holmer R."/>
            <person name="Bu F."/>
            <person name="Rutten L."/>
            <person name="Van Zeijl A."/>
            <person name="Liu W."/>
            <person name="Santuari L."/>
            <person name="Cao Q."/>
            <person name="Sharma T."/>
            <person name="Shen D."/>
            <person name="Roswanjaya Y."/>
            <person name="Wardhani T."/>
            <person name="Kalhor M.S."/>
            <person name="Jansen J."/>
            <person name="Van den Hoogen J."/>
            <person name="Gungor B."/>
            <person name="Hartog M."/>
            <person name="Hontelez J."/>
            <person name="Verver J."/>
            <person name="Yang W.-C."/>
            <person name="Schijlen E."/>
            <person name="Repin R."/>
            <person name="Schilthuizen M."/>
            <person name="Schranz E."/>
            <person name="Heidstra R."/>
            <person name="Miyata K."/>
            <person name="Fedorova E."/>
            <person name="Kohlen W."/>
            <person name="Bisseling T."/>
            <person name="Smit S."/>
            <person name="Geurts R."/>
        </authorList>
    </citation>
    <scope>NUCLEOTIDE SEQUENCE [LARGE SCALE GENOMIC DNA]</scope>
    <source>
        <strain evidence="2">cv. RG33-2</strain>
    </source>
</reference>
<comment type="caution">
    <text evidence="1">The sequence shown here is derived from an EMBL/GenBank/DDBJ whole genome shotgun (WGS) entry which is preliminary data.</text>
</comment>
<dbReference type="Proteomes" id="UP000237000">
    <property type="component" value="Unassembled WGS sequence"/>
</dbReference>
<keyword evidence="2" id="KW-1185">Reference proteome</keyword>
<sequence>MSLFELDDISNKLIGDFTGVIYYFKVPSCDDLVFVETDKELMEILMKSIKASRIVDIFIDKTFVDGVDGEEIYGEIDDEDFEDEYKDPECWDTNYEMLDDDVVITDEVEKHLIGTSITKGKTPLVMMGTMMNQVVTTGKELN</sequence>
<evidence type="ECO:0000313" key="2">
    <source>
        <dbReference type="Proteomes" id="UP000237000"/>
    </source>
</evidence>
<dbReference type="AlphaFoldDB" id="A0A2P5A8T0"/>
<gene>
    <name evidence="1" type="ORF">TorRG33x02_355760</name>
</gene>
<dbReference type="EMBL" id="JXTC01001059">
    <property type="protein sequence ID" value="PON32937.1"/>
    <property type="molecule type" value="Genomic_DNA"/>
</dbReference>
<evidence type="ECO:0000313" key="1">
    <source>
        <dbReference type="EMBL" id="PON32937.1"/>
    </source>
</evidence>
<dbReference type="OrthoDB" id="10537123at2759"/>
<proteinExistence type="predicted"/>
<organism evidence="1 2">
    <name type="scientific">Trema orientale</name>
    <name type="common">Charcoal tree</name>
    <name type="synonym">Celtis orientalis</name>
    <dbReference type="NCBI Taxonomy" id="63057"/>
    <lineage>
        <taxon>Eukaryota</taxon>
        <taxon>Viridiplantae</taxon>
        <taxon>Streptophyta</taxon>
        <taxon>Embryophyta</taxon>
        <taxon>Tracheophyta</taxon>
        <taxon>Spermatophyta</taxon>
        <taxon>Magnoliopsida</taxon>
        <taxon>eudicotyledons</taxon>
        <taxon>Gunneridae</taxon>
        <taxon>Pentapetalae</taxon>
        <taxon>rosids</taxon>
        <taxon>fabids</taxon>
        <taxon>Rosales</taxon>
        <taxon>Cannabaceae</taxon>
        <taxon>Trema</taxon>
    </lineage>
</organism>
<dbReference type="InParanoid" id="A0A2P5A8T0"/>
<accession>A0A2P5A8T0</accession>